<reference evidence="4 5" key="1">
    <citation type="submission" date="2024-01" db="EMBL/GenBank/DDBJ databases">
        <title>The genomes of 5 underutilized Papilionoideae crops provide insights into root nodulation and disease resistanc.</title>
        <authorList>
            <person name="Yuan L."/>
        </authorList>
    </citation>
    <scope>NUCLEOTIDE SEQUENCE [LARGE SCALE GENOMIC DNA]</scope>
    <source>
        <strain evidence="4">ZHUSHIDOU_FW_LH</strain>
        <tissue evidence="4">Leaf</tissue>
    </source>
</reference>
<gene>
    <name evidence="4" type="ORF">RIF29_11027</name>
</gene>
<dbReference type="PANTHER" id="PTHR31286">
    <property type="entry name" value="GLYCINE-RICH CELL WALL STRUCTURAL PROTEIN 1.8-LIKE"/>
    <property type="match status" value="1"/>
</dbReference>
<accession>A0AAN9FTI2</accession>
<dbReference type="GO" id="GO:0008270">
    <property type="term" value="F:zinc ion binding"/>
    <property type="evidence" value="ECO:0007669"/>
    <property type="project" value="UniProtKB-KW"/>
</dbReference>
<dbReference type="Proteomes" id="UP001372338">
    <property type="component" value="Unassembled WGS sequence"/>
</dbReference>
<keyword evidence="1" id="KW-0862">Zinc</keyword>
<dbReference type="PANTHER" id="PTHR31286:SF99">
    <property type="entry name" value="DUF4283 DOMAIN-CONTAINING PROTEIN"/>
    <property type="match status" value="1"/>
</dbReference>
<dbReference type="GO" id="GO:0003676">
    <property type="term" value="F:nucleic acid binding"/>
    <property type="evidence" value="ECO:0007669"/>
    <property type="project" value="InterPro"/>
</dbReference>
<evidence type="ECO:0000256" key="1">
    <source>
        <dbReference type="PROSITE-ProRule" id="PRU00047"/>
    </source>
</evidence>
<protein>
    <recommendedName>
        <fullName evidence="3">CCHC-type domain-containing protein</fullName>
    </recommendedName>
</protein>
<evidence type="ECO:0000256" key="2">
    <source>
        <dbReference type="SAM" id="MobiDB-lite"/>
    </source>
</evidence>
<evidence type="ECO:0000313" key="5">
    <source>
        <dbReference type="Proteomes" id="UP001372338"/>
    </source>
</evidence>
<sequence length="243" mass="28133">MWRAGSKIGTMLKIDEHTLIHSRAKFARICVEVDLRKRLVPTIEAMGEVFNFEYEGLHLICFHCGRFGHKKDTCSEAKIAIQESQGVAELMPATKNREGNNVEEERIPNPDNQGRDNDENIPRRNDSSDFGPWMIVQRNQRHKFRTQKKGGNLTYNGADSNRFQALQQDMHEIINVHDDSREINVNRAEHMVKKSVRVQVQKQANGMSPKPNWFKKTPVVHKVEQKKQSLIEVKRERLTKKAP</sequence>
<dbReference type="AlphaFoldDB" id="A0AAN9FTI2"/>
<organism evidence="4 5">
    <name type="scientific">Crotalaria pallida</name>
    <name type="common">Smooth rattlebox</name>
    <name type="synonym">Crotalaria striata</name>
    <dbReference type="NCBI Taxonomy" id="3830"/>
    <lineage>
        <taxon>Eukaryota</taxon>
        <taxon>Viridiplantae</taxon>
        <taxon>Streptophyta</taxon>
        <taxon>Embryophyta</taxon>
        <taxon>Tracheophyta</taxon>
        <taxon>Spermatophyta</taxon>
        <taxon>Magnoliopsida</taxon>
        <taxon>eudicotyledons</taxon>
        <taxon>Gunneridae</taxon>
        <taxon>Pentapetalae</taxon>
        <taxon>rosids</taxon>
        <taxon>fabids</taxon>
        <taxon>Fabales</taxon>
        <taxon>Fabaceae</taxon>
        <taxon>Papilionoideae</taxon>
        <taxon>50 kb inversion clade</taxon>
        <taxon>genistoids sensu lato</taxon>
        <taxon>core genistoids</taxon>
        <taxon>Crotalarieae</taxon>
        <taxon>Crotalaria</taxon>
    </lineage>
</organism>
<proteinExistence type="predicted"/>
<dbReference type="PROSITE" id="PS50158">
    <property type="entry name" value="ZF_CCHC"/>
    <property type="match status" value="1"/>
</dbReference>
<dbReference type="InterPro" id="IPR001878">
    <property type="entry name" value="Znf_CCHC"/>
</dbReference>
<feature type="compositionally biased region" description="Basic and acidic residues" evidence="2">
    <location>
        <begin position="95"/>
        <end position="127"/>
    </location>
</feature>
<dbReference type="EMBL" id="JAYWIO010000002">
    <property type="protein sequence ID" value="KAK7282342.1"/>
    <property type="molecule type" value="Genomic_DNA"/>
</dbReference>
<feature type="domain" description="CCHC-type" evidence="3">
    <location>
        <begin position="61"/>
        <end position="76"/>
    </location>
</feature>
<comment type="caution">
    <text evidence="4">The sequence shown here is derived from an EMBL/GenBank/DDBJ whole genome shotgun (WGS) entry which is preliminary data.</text>
</comment>
<dbReference type="InterPro" id="IPR040256">
    <property type="entry name" value="At4g02000-like"/>
</dbReference>
<keyword evidence="1" id="KW-0863">Zinc-finger</keyword>
<evidence type="ECO:0000259" key="3">
    <source>
        <dbReference type="PROSITE" id="PS50158"/>
    </source>
</evidence>
<keyword evidence="5" id="KW-1185">Reference proteome</keyword>
<evidence type="ECO:0000313" key="4">
    <source>
        <dbReference type="EMBL" id="KAK7282342.1"/>
    </source>
</evidence>
<feature type="region of interest" description="Disordered" evidence="2">
    <location>
        <begin position="89"/>
        <end position="133"/>
    </location>
</feature>
<name>A0AAN9FTI2_CROPI</name>
<keyword evidence="1" id="KW-0479">Metal-binding</keyword>